<dbReference type="Proteomes" id="UP000663864">
    <property type="component" value="Unassembled WGS sequence"/>
</dbReference>
<accession>A0A815M3G6</accession>
<protein>
    <submittedName>
        <fullName evidence="1">Uncharacterized protein</fullName>
    </submittedName>
</protein>
<sequence>LIIVINDGLCPGRVDGDTASLCFINCAGDDRNNMIENSTKQK</sequence>
<name>A0A815M3G6_9BILA</name>
<dbReference type="EMBL" id="CAJNOT010004163">
    <property type="protein sequence ID" value="CAF1419125.1"/>
    <property type="molecule type" value="Genomic_DNA"/>
</dbReference>
<gene>
    <name evidence="1" type="ORF">ZHD862_LOCUS33875</name>
</gene>
<proteinExistence type="predicted"/>
<organism evidence="1 2">
    <name type="scientific">Rotaria sordida</name>
    <dbReference type="NCBI Taxonomy" id="392033"/>
    <lineage>
        <taxon>Eukaryota</taxon>
        <taxon>Metazoa</taxon>
        <taxon>Spiralia</taxon>
        <taxon>Gnathifera</taxon>
        <taxon>Rotifera</taxon>
        <taxon>Eurotatoria</taxon>
        <taxon>Bdelloidea</taxon>
        <taxon>Philodinida</taxon>
        <taxon>Philodinidae</taxon>
        <taxon>Rotaria</taxon>
    </lineage>
</organism>
<evidence type="ECO:0000313" key="1">
    <source>
        <dbReference type="EMBL" id="CAF1419125.1"/>
    </source>
</evidence>
<comment type="caution">
    <text evidence="1">The sequence shown here is derived from an EMBL/GenBank/DDBJ whole genome shotgun (WGS) entry which is preliminary data.</text>
</comment>
<reference evidence="1" key="1">
    <citation type="submission" date="2021-02" db="EMBL/GenBank/DDBJ databases">
        <authorList>
            <person name="Nowell W R."/>
        </authorList>
    </citation>
    <scope>NUCLEOTIDE SEQUENCE</scope>
</reference>
<evidence type="ECO:0000313" key="2">
    <source>
        <dbReference type="Proteomes" id="UP000663864"/>
    </source>
</evidence>
<dbReference type="AlphaFoldDB" id="A0A815M3G6"/>
<feature type="non-terminal residue" evidence="1">
    <location>
        <position position="1"/>
    </location>
</feature>